<proteinExistence type="predicted"/>
<keyword evidence="2" id="KW-0233">DNA recombination</keyword>
<dbReference type="InterPro" id="IPR006119">
    <property type="entry name" value="Resolv_N"/>
</dbReference>
<dbReference type="Proteomes" id="UP001185792">
    <property type="component" value="Unassembled WGS sequence"/>
</dbReference>
<comment type="caution">
    <text evidence="4">The sequence shown here is derived from an EMBL/GenBank/DDBJ whole genome shotgun (WGS) entry which is preliminary data.</text>
</comment>
<evidence type="ECO:0000256" key="2">
    <source>
        <dbReference type="ARBA" id="ARBA00023172"/>
    </source>
</evidence>
<dbReference type="Gene3D" id="3.40.50.1390">
    <property type="entry name" value="Resolvase, N-terminal catalytic domain"/>
    <property type="match status" value="1"/>
</dbReference>
<organism evidence="4 5">
    <name type="scientific">Williamsia marianensis</name>
    <dbReference type="NCBI Taxonomy" id="85044"/>
    <lineage>
        <taxon>Bacteria</taxon>
        <taxon>Bacillati</taxon>
        <taxon>Actinomycetota</taxon>
        <taxon>Actinomycetes</taxon>
        <taxon>Mycobacteriales</taxon>
        <taxon>Nocardiaceae</taxon>
        <taxon>Williamsia</taxon>
    </lineage>
</organism>
<dbReference type="RefSeq" id="WP_317713869.1">
    <property type="nucleotide sequence ID" value="NZ_JAWLUM010000003.1"/>
</dbReference>
<dbReference type="Pfam" id="PF00239">
    <property type="entry name" value="Resolvase"/>
    <property type="match status" value="1"/>
</dbReference>
<evidence type="ECO:0000313" key="5">
    <source>
        <dbReference type="Proteomes" id="UP001185792"/>
    </source>
</evidence>
<dbReference type="CDD" id="cd03768">
    <property type="entry name" value="SR_ResInv"/>
    <property type="match status" value="1"/>
</dbReference>
<dbReference type="InterPro" id="IPR050639">
    <property type="entry name" value="SSR_resolvase"/>
</dbReference>
<feature type="domain" description="Resolvase/invertase-type recombinase catalytic" evidence="3">
    <location>
        <begin position="7"/>
        <end position="152"/>
    </location>
</feature>
<reference evidence="4 5" key="1">
    <citation type="submission" date="2023-10" db="EMBL/GenBank/DDBJ databases">
        <title>Development of a sustainable strategy for remediation of hydrocarbon-contaminated territories based on the waste exchange concept.</title>
        <authorList>
            <person name="Krivoruchko A."/>
        </authorList>
    </citation>
    <scope>NUCLEOTIDE SEQUENCE [LARGE SCALE GENOMIC DNA]</scope>
    <source>
        <strain evidence="4 5">IEGM 1236</strain>
    </source>
</reference>
<dbReference type="PROSITE" id="PS51736">
    <property type="entry name" value="RECOMBINASES_3"/>
    <property type="match status" value="1"/>
</dbReference>
<evidence type="ECO:0000259" key="3">
    <source>
        <dbReference type="PROSITE" id="PS51736"/>
    </source>
</evidence>
<dbReference type="InterPro" id="IPR036162">
    <property type="entry name" value="Resolvase-like_N_sf"/>
</dbReference>
<accession>A0ABU4EVX4</accession>
<dbReference type="Pfam" id="PF07508">
    <property type="entry name" value="Recombinase"/>
    <property type="match status" value="1"/>
</dbReference>
<sequence length="223" mass="24292">MTDNKPLMFGYVRCSTEEQADSRAGLDAQRATIRAEAERRGWDLEEFADEGKSGSAVNLNLREVLNLLASGQADGLVVAKMDRLARSVAHAVDIMSLAQQQGWALVILDLNVDLTTPAGEAMAHMLATFAQFERRMISTRTRDALAAKKAAGVHIGRPRLAQPSVVRRIVMDRNAGLSYARIARALEAEKILSPAGRPTWQSSSVRRIYQTATAATATEQEAS</sequence>
<dbReference type="EMBL" id="JAWLUM010000003">
    <property type="protein sequence ID" value="MDV7135410.1"/>
    <property type="molecule type" value="Genomic_DNA"/>
</dbReference>
<gene>
    <name evidence="4" type="ORF">R4198_17045</name>
</gene>
<keyword evidence="1" id="KW-0238">DNA-binding</keyword>
<evidence type="ECO:0000256" key="1">
    <source>
        <dbReference type="ARBA" id="ARBA00023125"/>
    </source>
</evidence>
<dbReference type="SMART" id="SM00857">
    <property type="entry name" value="Resolvase"/>
    <property type="match status" value="1"/>
</dbReference>
<dbReference type="SUPFAM" id="SSF53041">
    <property type="entry name" value="Resolvase-like"/>
    <property type="match status" value="1"/>
</dbReference>
<protein>
    <submittedName>
        <fullName evidence="4">Recombinase family protein</fullName>
    </submittedName>
</protein>
<dbReference type="InterPro" id="IPR011109">
    <property type="entry name" value="DNA_bind_recombinase_dom"/>
</dbReference>
<dbReference type="PANTHER" id="PTHR30461">
    <property type="entry name" value="DNA-INVERTASE FROM LAMBDOID PROPHAGE"/>
    <property type="match status" value="1"/>
</dbReference>
<name>A0ABU4EVX4_WILMA</name>
<evidence type="ECO:0000313" key="4">
    <source>
        <dbReference type="EMBL" id="MDV7135410.1"/>
    </source>
</evidence>
<dbReference type="PANTHER" id="PTHR30461:SF2">
    <property type="entry name" value="SERINE RECOMBINASE PINE-RELATED"/>
    <property type="match status" value="1"/>
</dbReference>
<keyword evidence="5" id="KW-1185">Reference proteome</keyword>